<dbReference type="Proteomes" id="UP000645828">
    <property type="component" value="Unassembled WGS sequence"/>
</dbReference>
<feature type="region of interest" description="Disordered" evidence="1">
    <location>
        <begin position="230"/>
        <end position="252"/>
    </location>
</feature>
<feature type="region of interest" description="Disordered" evidence="1">
    <location>
        <begin position="28"/>
        <end position="191"/>
    </location>
</feature>
<feature type="compositionally biased region" description="Pro residues" evidence="1">
    <location>
        <begin position="234"/>
        <end position="252"/>
    </location>
</feature>
<evidence type="ECO:0000313" key="3">
    <source>
        <dbReference type="Proteomes" id="UP000645828"/>
    </source>
</evidence>
<dbReference type="AlphaFoldDB" id="A0A811ZS21"/>
<organism evidence="2 3">
    <name type="scientific">Nyctereutes procyonoides</name>
    <name type="common">Raccoon dog</name>
    <name type="synonym">Canis procyonoides</name>
    <dbReference type="NCBI Taxonomy" id="34880"/>
    <lineage>
        <taxon>Eukaryota</taxon>
        <taxon>Metazoa</taxon>
        <taxon>Chordata</taxon>
        <taxon>Craniata</taxon>
        <taxon>Vertebrata</taxon>
        <taxon>Euteleostomi</taxon>
        <taxon>Mammalia</taxon>
        <taxon>Eutheria</taxon>
        <taxon>Laurasiatheria</taxon>
        <taxon>Carnivora</taxon>
        <taxon>Caniformia</taxon>
        <taxon>Canidae</taxon>
        <taxon>Nyctereutes</taxon>
    </lineage>
</organism>
<reference evidence="2" key="1">
    <citation type="submission" date="2020-12" db="EMBL/GenBank/DDBJ databases">
        <authorList>
            <consortium name="Molecular Ecology Group"/>
        </authorList>
    </citation>
    <scope>NUCLEOTIDE SEQUENCE</scope>
    <source>
        <strain evidence="2">TBG_1078</strain>
    </source>
</reference>
<proteinExistence type="predicted"/>
<comment type="caution">
    <text evidence="2">The sequence shown here is derived from an EMBL/GenBank/DDBJ whole genome shotgun (WGS) entry which is preliminary data.</text>
</comment>
<name>A0A811ZS21_NYCPR</name>
<dbReference type="EMBL" id="CAJHUB010000774">
    <property type="protein sequence ID" value="CAD7691326.1"/>
    <property type="molecule type" value="Genomic_DNA"/>
</dbReference>
<feature type="compositionally biased region" description="Basic and acidic residues" evidence="1">
    <location>
        <begin position="45"/>
        <end position="82"/>
    </location>
</feature>
<evidence type="ECO:0000256" key="1">
    <source>
        <dbReference type="SAM" id="MobiDB-lite"/>
    </source>
</evidence>
<sequence>MSIRGFDSFMKLVINECIKMAVSILEDQQQHTETNRINGRGRAMNRTDDRTKRKFQRASDKQRRRPDPLGRPQTRKECERNARHPGRAAAGQSAQPGYDGPGSRRAAGPWGGGGTTLKGLRTERRKLMLGSSPKFGWVSHSPGAAARHPEQAGRSAGGRGQRPTPPPAPHPASSAPPRLQRPHEPSVRLRKARPHSIWLLGARGGGGGGGGGGSGVLYPACCAGATALRLSPSQPSPLPPPAAAPPFPKVSE</sequence>
<protein>
    <submittedName>
        <fullName evidence="2">(raccoon dog) hypothetical protein</fullName>
    </submittedName>
</protein>
<evidence type="ECO:0000313" key="2">
    <source>
        <dbReference type="EMBL" id="CAD7691326.1"/>
    </source>
</evidence>
<gene>
    <name evidence="2" type="ORF">NYPRO_LOCUS24120</name>
</gene>
<keyword evidence="3" id="KW-1185">Reference proteome</keyword>
<accession>A0A811ZS21</accession>